<accession>F2BGM4</accession>
<proteinExistence type="predicted"/>
<evidence type="ECO:0000313" key="1">
    <source>
        <dbReference type="EMBL" id="EGF06497.1"/>
    </source>
</evidence>
<keyword evidence="2" id="KW-1185">Reference proteome</keyword>
<name>F2BGM4_9NEIS</name>
<organism evidence="1 2">
    <name type="scientific">Neisseria bacilliformis ATCC BAA-1200</name>
    <dbReference type="NCBI Taxonomy" id="888742"/>
    <lineage>
        <taxon>Bacteria</taxon>
        <taxon>Pseudomonadati</taxon>
        <taxon>Pseudomonadota</taxon>
        <taxon>Betaproteobacteria</taxon>
        <taxon>Neisseriales</taxon>
        <taxon>Neisseriaceae</taxon>
        <taxon>Neisseria</taxon>
    </lineage>
</organism>
<dbReference type="HOGENOM" id="CLU_3170609_0_0_4"/>
<dbReference type="EMBL" id="AFAY01000055">
    <property type="protein sequence ID" value="EGF06497.1"/>
    <property type="molecule type" value="Genomic_DNA"/>
</dbReference>
<dbReference type="Proteomes" id="UP000004105">
    <property type="component" value="Unassembled WGS sequence"/>
</dbReference>
<dbReference type="AlphaFoldDB" id="F2BGM4"/>
<reference evidence="1 2" key="1">
    <citation type="submission" date="2011-02" db="EMBL/GenBank/DDBJ databases">
        <authorList>
            <person name="Muzny D."/>
            <person name="Qin X."/>
            <person name="Deng J."/>
            <person name="Jiang H."/>
            <person name="Liu Y."/>
            <person name="Qu J."/>
            <person name="Song X.-Z."/>
            <person name="Zhang L."/>
            <person name="Thornton R."/>
            <person name="Coyle M."/>
            <person name="Francisco L."/>
            <person name="Jackson L."/>
            <person name="Javaid M."/>
            <person name="Korchina V."/>
            <person name="Kovar C."/>
            <person name="Mata R."/>
            <person name="Mathew T."/>
            <person name="Ngo R."/>
            <person name="Nguyen L."/>
            <person name="Nguyen N."/>
            <person name="Okwuonu G."/>
            <person name="Ongeri F."/>
            <person name="Pham C."/>
            <person name="Simmons D."/>
            <person name="Wilczek-Boney K."/>
            <person name="Hale W."/>
            <person name="Jakkamsetti A."/>
            <person name="Pham P."/>
            <person name="Ruth R."/>
            <person name="San Lucas F."/>
            <person name="Warren J."/>
            <person name="Zhang J."/>
            <person name="Zhao Z."/>
            <person name="Zhou C."/>
            <person name="Zhu D."/>
            <person name="Lee S."/>
            <person name="Bess C."/>
            <person name="Blankenburg K."/>
            <person name="Forbes L."/>
            <person name="Fu Q."/>
            <person name="Gubbala S."/>
            <person name="Hirani K."/>
            <person name="Jayaseelan J.C."/>
            <person name="Lara F."/>
            <person name="Munidasa M."/>
            <person name="Palculict T."/>
            <person name="Patil S."/>
            <person name="Pu L.-L."/>
            <person name="Saada N."/>
            <person name="Tang L."/>
            <person name="Weissenberger G."/>
            <person name="Zhu Y."/>
            <person name="Hemphill L."/>
            <person name="Shang Y."/>
            <person name="Youmans B."/>
            <person name="Ayvaz T."/>
            <person name="Ross M."/>
            <person name="Santibanez J."/>
            <person name="Aqrawi P."/>
            <person name="Gross S."/>
            <person name="Joshi V."/>
            <person name="Fowler G."/>
            <person name="Nazareth L."/>
            <person name="Reid J."/>
            <person name="Worley K."/>
            <person name="Petrosino J."/>
            <person name="Highlander S."/>
            <person name="Gibbs R."/>
        </authorList>
    </citation>
    <scope>NUCLEOTIDE SEQUENCE [LARGE SCALE GENOMIC DNA]</scope>
    <source>
        <strain evidence="1 2">ATCC BAA-1200</strain>
    </source>
</reference>
<gene>
    <name evidence="1" type="ORF">HMPREF9123_2881</name>
</gene>
<sequence>MRSGKDRRRGGTFSDGLCAPLRGKIYRAYFLHKFHSFIPNIPLDNRP</sequence>
<protein>
    <submittedName>
        <fullName evidence="1">Uncharacterized protein</fullName>
    </submittedName>
</protein>
<comment type="caution">
    <text evidence="1">The sequence shown here is derived from an EMBL/GenBank/DDBJ whole genome shotgun (WGS) entry which is preliminary data.</text>
</comment>
<evidence type="ECO:0000313" key="2">
    <source>
        <dbReference type="Proteomes" id="UP000004105"/>
    </source>
</evidence>